<dbReference type="AlphaFoldDB" id="A0A1G2F278"/>
<dbReference type="SUPFAM" id="SSF159774">
    <property type="entry name" value="YerB-like"/>
    <property type="match status" value="1"/>
</dbReference>
<keyword evidence="2" id="KW-0812">Transmembrane</keyword>
<sequence>MRKKKKIYFILIIIVILAIGGALFWKFGNRNIEISNSGENTEENSKQDNGVSTITGEKCENYNRRPIAIMLAEDPITRPLSGIAEADLVIEMPVITGSITRMMAVFQCGSPEEIGSVRSARHDFIPLALGFDAIYAHWGGSHFALDKLDTGIINNLDAMINTYNSFFRKSGIIEPHNGFTSMDRLLNAAQKLGYRMDNKFSGYSHLDNLNPPDGGQKGRLIIGYGNHYRVYYDYDPEENVYRRWRDNQREIDKNSGNQVKASVVIIMKAESRMIEPPNYNEVDVEGEGEAIIYQNGEEIKGNWKKEGSYFKSKLQFLDKNGEEIKFIPGKIWIEVSEQGQENKWEIF</sequence>
<dbReference type="Pfam" id="PF17479">
    <property type="entry name" value="DUF3048_C"/>
    <property type="match status" value="1"/>
</dbReference>
<evidence type="ECO:0000313" key="5">
    <source>
        <dbReference type="EMBL" id="OGZ32093.1"/>
    </source>
</evidence>
<dbReference type="InterPro" id="IPR023158">
    <property type="entry name" value="YerB-like_sf"/>
</dbReference>
<dbReference type="Pfam" id="PF11258">
    <property type="entry name" value="DUF3048"/>
    <property type="match status" value="1"/>
</dbReference>
<dbReference type="Gene3D" id="3.50.90.10">
    <property type="entry name" value="YerB-like"/>
    <property type="match status" value="1"/>
</dbReference>
<feature type="region of interest" description="Disordered" evidence="1">
    <location>
        <begin position="35"/>
        <end position="55"/>
    </location>
</feature>
<dbReference type="STRING" id="1801990.A2V69_01345"/>
<dbReference type="InterPro" id="IPR035328">
    <property type="entry name" value="DUF3048_C"/>
</dbReference>
<protein>
    <recommendedName>
        <fullName evidence="7">DUF3048 domain-containing protein</fullName>
    </recommendedName>
</protein>
<dbReference type="EMBL" id="MHMT01000026">
    <property type="protein sequence ID" value="OGZ32093.1"/>
    <property type="molecule type" value="Genomic_DNA"/>
</dbReference>
<evidence type="ECO:0000313" key="6">
    <source>
        <dbReference type="Proteomes" id="UP000177810"/>
    </source>
</evidence>
<evidence type="ECO:0000256" key="1">
    <source>
        <dbReference type="SAM" id="MobiDB-lite"/>
    </source>
</evidence>
<gene>
    <name evidence="5" type="ORF">A2V69_01345</name>
</gene>
<keyword evidence="2" id="KW-1133">Transmembrane helix</keyword>
<accession>A0A1G2F278</accession>
<evidence type="ECO:0000259" key="4">
    <source>
        <dbReference type="Pfam" id="PF17479"/>
    </source>
</evidence>
<feature type="domain" description="DUF3048" evidence="3">
    <location>
        <begin position="55"/>
        <end position="195"/>
    </location>
</feature>
<reference evidence="5 6" key="1">
    <citation type="journal article" date="2016" name="Nat. Commun.">
        <title>Thousands of microbial genomes shed light on interconnected biogeochemical processes in an aquifer system.</title>
        <authorList>
            <person name="Anantharaman K."/>
            <person name="Brown C.T."/>
            <person name="Hug L.A."/>
            <person name="Sharon I."/>
            <person name="Castelle C.J."/>
            <person name="Probst A.J."/>
            <person name="Thomas B.C."/>
            <person name="Singh A."/>
            <person name="Wilkins M.J."/>
            <person name="Karaoz U."/>
            <person name="Brodie E.L."/>
            <person name="Williams K.H."/>
            <person name="Hubbard S.S."/>
            <person name="Banfield J.F."/>
        </authorList>
    </citation>
    <scope>NUCLEOTIDE SEQUENCE [LARGE SCALE GENOMIC DNA]</scope>
</reference>
<name>A0A1G2F278_9BACT</name>
<keyword evidence="2" id="KW-0472">Membrane</keyword>
<dbReference type="InterPro" id="IPR021416">
    <property type="entry name" value="DUF3048_N"/>
</dbReference>
<proteinExistence type="predicted"/>
<evidence type="ECO:0000256" key="2">
    <source>
        <dbReference type="SAM" id="Phobius"/>
    </source>
</evidence>
<evidence type="ECO:0000259" key="3">
    <source>
        <dbReference type="Pfam" id="PF11258"/>
    </source>
</evidence>
<comment type="caution">
    <text evidence="5">The sequence shown here is derived from an EMBL/GenBank/DDBJ whole genome shotgun (WGS) entry which is preliminary data.</text>
</comment>
<feature type="transmembrane region" description="Helical" evidence="2">
    <location>
        <begin position="7"/>
        <end position="27"/>
    </location>
</feature>
<dbReference type="Proteomes" id="UP000177810">
    <property type="component" value="Unassembled WGS sequence"/>
</dbReference>
<organism evidence="5 6">
    <name type="scientific">Candidatus Portnoybacteria bacterium RBG_13_40_8</name>
    <dbReference type="NCBI Taxonomy" id="1801990"/>
    <lineage>
        <taxon>Bacteria</taxon>
        <taxon>Candidatus Portnoyibacteriota</taxon>
    </lineage>
</organism>
<feature type="domain" description="DUF3048" evidence="4">
    <location>
        <begin position="224"/>
        <end position="333"/>
    </location>
</feature>
<evidence type="ECO:0008006" key="7">
    <source>
        <dbReference type="Google" id="ProtNLM"/>
    </source>
</evidence>